<gene>
    <name evidence="4" type="ORF">EJ03DRAFT_374567</name>
</gene>
<dbReference type="GO" id="GO:0008270">
    <property type="term" value="F:zinc ion binding"/>
    <property type="evidence" value="ECO:0007669"/>
    <property type="project" value="UniProtKB-KW"/>
</dbReference>
<feature type="region of interest" description="Disordered" evidence="2">
    <location>
        <begin position="66"/>
        <end position="93"/>
    </location>
</feature>
<accession>A0A6G1L9Z5</accession>
<protein>
    <recommendedName>
        <fullName evidence="3">C2H2-type domain-containing protein</fullName>
    </recommendedName>
</protein>
<feature type="domain" description="C2H2-type" evidence="3">
    <location>
        <begin position="384"/>
        <end position="413"/>
    </location>
</feature>
<evidence type="ECO:0000256" key="2">
    <source>
        <dbReference type="SAM" id="MobiDB-lite"/>
    </source>
</evidence>
<evidence type="ECO:0000313" key="4">
    <source>
        <dbReference type="EMBL" id="KAF2769412.1"/>
    </source>
</evidence>
<proteinExistence type="predicted"/>
<organism evidence="4 5">
    <name type="scientific">Teratosphaeria nubilosa</name>
    <dbReference type="NCBI Taxonomy" id="161662"/>
    <lineage>
        <taxon>Eukaryota</taxon>
        <taxon>Fungi</taxon>
        <taxon>Dikarya</taxon>
        <taxon>Ascomycota</taxon>
        <taxon>Pezizomycotina</taxon>
        <taxon>Dothideomycetes</taxon>
        <taxon>Dothideomycetidae</taxon>
        <taxon>Mycosphaerellales</taxon>
        <taxon>Teratosphaeriaceae</taxon>
        <taxon>Teratosphaeria</taxon>
    </lineage>
</organism>
<feature type="region of interest" description="Disordered" evidence="2">
    <location>
        <begin position="26"/>
        <end position="49"/>
    </location>
</feature>
<feature type="compositionally biased region" description="Polar residues" evidence="2">
    <location>
        <begin position="26"/>
        <end position="45"/>
    </location>
</feature>
<name>A0A6G1L9Z5_9PEZI</name>
<dbReference type="InterPro" id="IPR013087">
    <property type="entry name" value="Znf_C2H2_type"/>
</dbReference>
<keyword evidence="5" id="KW-1185">Reference proteome</keyword>
<sequence>MSNNTTPTRHGRGIPLPTIDTASAFQRPMSSLPSNGILTPPQTCTDSRRGSLASYGCVSDGQLSGTPSVGQYSMSPTPSHHGNDPFSNQPQQFESSRAVITEDLFSSQQLPHAAIQSAMYSNTYGDLDQSRCQFVPQDVHNSIEGLQYSPESIAREHCLTSQSLPQDTHASMLWQAPQPLAPNGTFVDAFQSAPYCQPSQVWQVSPIDDTAAQYAAYESDSCLPLETSFYSTDSNDSKFELMAPPSPEGMYYGYSEDEDYTFVKKEAFQAENYGSPSFRSPMFGARSHGVVKNSPGRKGRRTSSKRGRSNVSQIHVSHGMVVTYEGKWHKDKNGKTVADDPPASKPHVCTHVDVSGRVCTRRFERSEHLKRHQVKHDPKAKERYPCPLDDCNKGISRSDNAGDHIKTHLKESRKGQRNKPKRWDVTRARLMEVYPEREATKMIVKIEKWIRENPHGEHQRQYLY</sequence>
<dbReference type="EMBL" id="ML995834">
    <property type="protein sequence ID" value="KAF2769412.1"/>
    <property type="molecule type" value="Genomic_DNA"/>
</dbReference>
<feature type="region of interest" description="Disordered" evidence="2">
    <location>
        <begin position="395"/>
        <end position="423"/>
    </location>
</feature>
<dbReference type="Gene3D" id="3.30.160.60">
    <property type="entry name" value="Classic Zinc Finger"/>
    <property type="match status" value="2"/>
</dbReference>
<dbReference type="AlphaFoldDB" id="A0A6G1L9Z5"/>
<dbReference type="PROSITE" id="PS00028">
    <property type="entry name" value="ZINC_FINGER_C2H2_1"/>
    <property type="match status" value="1"/>
</dbReference>
<feature type="compositionally biased region" description="Basic and acidic residues" evidence="2">
    <location>
        <begin position="400"/>
        <end position="414"/>
    </location>
</feature>
<feature type="compositionally biased region" description="Basic residues" evidence="2">
    <location>
        <begin position="295"/>
        <end position="308"/>
    </location>
</feature>
<feature type="region of interest" description="Disordered" evidence="2">
    <location>
        <begin position="285"/>
        <end position="311"/>
    </location>
</feature>
<dbReference type="Proteomes" id="UP000799436">
    <property type="component" value="Unassembled WGS sequence"/>
</dbReference>
<reference evidence="4" key="1">
    <citation type="journal article" date="2020" name="Stud. Mycol.">
        <title>101 Dothideomycetes genomes: a test case for predicting lifestyles and emergence of pathogens.</title>
        <authorList>
            <person name="Haridas S."/>
            <person name="Albert R."/>
            <person name="Binder M."/>
            <person name="Bloem J."/>
            <person name="Labutti K."/>
            <person name="Salamov A."/>
            <person name="Andreopoulos B."/>
            <person name="Baker S."/>
            <person name="Barry K."/>
            <person name="Bills G."/>
            <person name="Bluhm B."/>
            <person name="Cannon C."/>
            <person name="Castanera R."/>
            <person name="Culley D."/>
            <person name="Daum C."/>
            <person name="Ezra D."/>
            <person name="Gonzalez J."/>
            <person name="Henrissat B."/>
            <person name="Kuo A."/>
            <person name="Liang C."/>
            <person name="Lipzen A."/>
            <person name="Lutzoni F."/>
            <person name="Magnuson J."/>
            <person name="Mondo S."/>
            <person name="Nolan M."/>
            <person name="Ohm R."/>
            <person name="Pangilinan J."/>
            <person name="Park H.-J."/>
            <person name="Ramirez L."/>
            <person name="Alfaro M."/>
            <person name="Sun H."/>
            <person name="Tritt A."/>
            <person name="Yoshinaga Y."/>
            <person name="Zwiers L.-H."/>
            <person name="Turgeon B."/>
            <person name="Goodwin S."/>
            <person name="Spatafora J."/>
            <person name="Crous P."/>
            <person name="Grigoriev I."/>
        </authorList>
    </citation>
    <scope>NUCLEOTIDE SEQUENCE</scope>
    <source>
        <strain evidence="4">CBS 116005</strain>
    </source>
</reference>
<evidence type="ECO:0000256" key="1">
    <source>
        <dbReference type="PROSITE-ProRule" id="PRU00042"/>
    </source>
</evidence>
<dbReference type="OrthoDB" id="10018191at2759"/>
<keyword evidence="1" id="KW-0863">Zinc-finger</keyword>
<keyword evidence="1" id="KW-0862">Zinc</keyword>
<keyword evidence="1" id="KW-0479">Metal-binding</keyword>
<evidence type="ECO:0000313" key="5">
    <source>
        <dbReference type="Proteomes" id="UP000799436"/>
    </source>
</evidence>
<evidence type="ECO:0000259" key="3">
    <source>
        <dbReference type="PROSITE" id="PS50157"/>
    </source>
</evidence>
<dbReference type="PROSITE" id="PS50157">
    <property type="entry name" value="ZINC_FINGER_C2H2_2"/>
    <property type="match status" value="1"/>
</dbReference>